<evidence type="ECO:0000313" key="3">
    <source>
        <dbReference type="Proteomes" id="UP000277204"/>
    </source>
</evidence>
<dbReference type="EMBL" id="UZAI01017027">
    <property type="protein sequence ID" value="VDP19504.1"/>
    <property type="molecule type" value="Genomic_DNA"/>
</dbReference>
<dbReference type="Proteomes" id="UP000277204">
    <property type="component" value="Unassembled WGS sequence"/>
</dbReference>
<keyword evidence="3" id="KW-1185">Reference proteome</keyword>
<feature type="compositionally biased region" description="Basic and acidic residues" evidence="1">
    <location>
        <begin position="214"/>
        <end position="223"/>
    </location>
</feature>
<gene>
    <name evidence="2" type="ORF">SMRZ_LOCUS15928</name>
</gene>
<feature type="region of interest" description="Disordered" evidence="1">
    <location>
        <begin position="1"/>
        <end position="56"/>
    </location>
</feature>
<feature type="compositionally biased region" description="Low complexity" evidence="1">
    <location>
        <begin position="179"/>
        <end position="188"/>
    </location>
</feature>
<feature type="compositionally biased region" description="Low complexity" evidence="1">
    <location>
        <begin position="41"/>
        <end position="53"/>
    </location>
</feature>
<protein>
    <submittedName>
        <fullName evidence="2">Uncharacterized protein</fullName>
    </submittedName>
</protein>
<feature type="region of interest" description="Disordered" evidence="1">
    <location>
        <begin position="166"/>
        <end position="223"/>
    </location>
</feature>
<evidence type="ECO:0000256" key="1">
    <source>
        <dbReference type="SAM" id="MobiDB-lite"/>
    </source>
</evidence>
<organism evidence="2 3">
    <name type="scientific">Schistosoma margrebowiei</name>
    <dbReference type="NCBI Taxonomy" id="48269"/>
    <lineage>
        <taxon>Eukaryota</taxon>
        <taxon>Metazoa</taxon>
        <taxon>Spiralia</taxon>
        <taxon>Lophotrochozoa</taxon>
        <taxon>Platyhelminthes</taxon>
        <taxon>Trematoda</taxon>
        <taxon>Digenea</taxon>
        <taxon>Strigeidida</taxon>
        <taxon>Schistosomatoidea</taxon>
        <taxon>Schistosomatidae</taxon>
        <taxon>Schistosoma</taxon>
    </lineage>
</organism>
<reference evidence="2 3" key="1">
    <citation type="submission" date="2018-11" db="EMBL/GenBank/DDBJ databases">
        <authorList>
            <consortium name="Pathogen Informatics"/>
        </authorList>
    </citation>
    <scope>NUCLEOTIDE SEQUENCE [LARGE SCALE GENOMIC DNA]</scope>
    <source>
        <strain evidence="2 3">Zambia</strain>
    </source>
</reference>
<accession>A0A183MIQ3</accession>
<sequence length="1248" mass="143831">MSTGFSENPLSDNDIVESSHSPIEQTDFTQQSTSPPLGDKTTQQSTPPYSSSPILQPIATILTDTQAETQKPEETQPIQPEFTEIITDRNKLEHCVELDSPTNFVSNKSSLDRENCDNSMTNQDDRGNISPNWIPEQRYNVYTCSTTTPSSQTVLRLKQYYTSLEESTKPCETKVTETNNNNGNSRNGRSLRKLRRNTFDRSSHRSNSKNNGEQADHIENFSSFKDEKVNTSVEEMRKLFESGRFTDHNKKQMVAETVVTSKEQNEKSNDLSSSKSFKVIKSLPENTVEFHSRPPKFRTPSPKPFNLPTPPPLPLPPAMESINKSYEMNGVTNNNISSTNKVKNKMKCKNKNYSSCWSQPAKPILSMSLPYRSRSLAIDRKSELTHGNRGGSLSRYRACSITQRSLSPLPNTLSFKDDQTDKAAKSNFSKSSDLKCSRLNNFIDTNAKNTEFGKQESNHSTVHCNACNVKPDQIVCMNPSSTDGVYVRSAVVYERVNGKPLSKEPKNFITTYVVSKWPSPSQATVQATNLWVAEQSLQQYDQKLPTPYRTQALSKLNTTAQSSESKEIQLYHSSPVDNLAKPKKNTIQQKYQSLVVQPRIKFDQHDHTRTFTHTRNRSLSPQPLPTPPSTELHPHILRCTSGQCSPSHQSRISQSFVDKSNNIDKVQRSTYHRPYLSRSWSVKSLSPPPPFRSQWLSSMSASRSRQKIFDKFHSLTRDMYPRTKAESFCKHHRGREPNQVINCTKHRSCIESYRRESARRLRNHEKRDWVKRAEEISDDRQKYHELRGSWSPPVMRSPPSATPNNMEERTEKEIQRYIRQHSPPARSPRVAIPRYSSYYPQEYVKSLDKGIQCDSVEAGGCAYQAIDKYADDCIDTTPIAEDFDKKRAYFEELIKLNRNLAQCSFCSDCYHCSPGQTPKLSAYSSWDSEINNLNSQNNLVIKRDFHSKDQPSNYQYNRHQQENHYGKHHQRHISHFQKPNKNSAYSCHEYNHNPYPGTKHHYNIYGTNNNSNNNNNNHHFTLGEPQQYASNTYLPFENPAFVDHDTNYSRLDKTLMDQPTVNSIKHDYYAKAINAMPKVAPNPPTYSNNNNNNSNFYNYQEPYESFVRYRNISPLRIELEDSPNPISPYSNQFMTQRPYKIRKTVHSPPCRFATYTANENYNLSNYQEHQKQRGESLESLHCEQNDYLDDQPKFYGRVKQIVQALDKQAVEYNSRIDSVESITSPDRHQPLRRSHSDRFSYFMPRTSW</sequence>
<feature type="compositionally biased region" description="Polar residues" evidence="1">
    <location>
        <begin position="1"/>
        <end position="35"/>
    </location>
</feature>
<proteinExistence type="predicted"/>
<feature type="compositionally biased region" description="Basic and acidic residues" evidence="1">
    <location>
        <begin position="166"/>
        <end position="175"/>
    </location>
</feature>
<evidence type="ECO:0000313" key="2">
    <source>
        <dbReference type="EMBL" id="VDP19504.1"/>
    </source>
</evidence>
<dbReference type="AlphaFoldDB" id="A0A183MIQ3"/>
<name>A0A183MIQ3_9TREM</name>